<dbReference type="Pfam" id="PF00078">
    <property type="entry name" value="RVT_1"/>
    <property type="match status" value="1"/>
</dbReference>
<dbReference type="InterPro" id="IPR043502">
    <property type="entry name" value="DNA/RNA_pol_sf"/>
</dbReference>
<keyword evidence="7" id="KW-0695">RNA-directed DNA polymerase</keyword>
<evidence type="ECO:0000256" key="8">
    <source>
        <dbReference type="SAM" id="MobiDB-lite"/>
    </source>
</evidence>
<dbReference type="CDD" id="cd01647">
    <property type="entry name" value="RT_LTR"/>
    <property type="match status" value="1"/>
</dbReference>
<dbReference type="Pfam" id="PF03732">
    <property type="entry name" value="Retrotrans_gag"/>
    <property type="match status" value="1"/>
</dbReference>
<feature type="compositionally biased region" description="Polar residues" evidence="8">
    <location>
        <begin position="24"/>
        <end position="68"/>
    </location>
</feature>
<evidence type="ECO:0000256" key="5">
    <source>
        <dbReference type="ARBA" id="ARBA00022759"/>
    </source>
</evidence>
<dbReference type="InterPro" id="IPR001584">
    <property type="entry name" value="Integrase_cat-core"/>
</dbReference>
<evidence type="ECO:0000256" key="7">
    <source>
        <dbReference type="ARBA" id="ARBA00022918"/>
    </source>
</evidence>
<feature type="compositionally biased region" description="Basic and acidic residues" evidence="8">
    <location>
        <begin position="404"/>
        <end position="413"/>
    </location>
</feature>
<dbReference type="InterPro" id="IPR000477">
    <property type="entry name" value="RT_dom"/>
</dbReference>
<dbReference type="SUPFAM" id="SSF53098">
    <property type="entry name" value="Ribonuclease H-like"/>
    <property type="match status" value="2"/>
</dbReference>
<sequence length="1562" mass="174746">MARSGPAFPPPSSDRSQAPPRFEWSSSGSSYRPSEHTPSSTSTFLSRYTNPSQHLDSQRSVRNNPNAPSSSGSRTQDSQSIIAGLHRQISNLKKQVRDKTPAKERPRRGRGKDDRENSEASSNAHLEVGAKIPSPTKKIPGSIHSKRPSKGPSQHLGGDALPPKVPKRRGNRGEQGAVWKAVDQISSSPFSEEIERAKLPPRYTAPGFEVYNGRTNPVAHIGHYHQRMALSRHNDALMCRLFPSSLGEVALRWFNQIDRGTIASWDQMAETFVGRFITNSRRPKGMDALMTMKLGDNESIKNYAARLEEDKGNNNTVQTKAPVRNIKPSAQTNKIPRVTTIPSNFVAPSFKAHSIVFKEPIYRILEKIKAEPFFTWPPKMPVSLGVTGIRWASERVCESQSDQAGKDETERRPTGKFGNSPHRCDTCDTQSLVYIYQSGVLSDLQKAFHLRRSYGISDSAHLVPKLCSEAHCSSINGTISFSDSDLHDVQLPHNDPLVITLRIGNYDVKRVLVDQGSFAEVMYQELYEKLGLGKSDLSEFGSPVFGFSGESTIPLGKTTLPVLTGPINLQTEFIVIQAPSPYNAIMGRSWLHRMRAVPSTLHQKLRFPTKDGVMEINGDQVAAKQCVLAAAKKNTSGKVGVNLSLPDRDELIILLREFRDIFTWSVYEAPGVSPNLACHSLAIPSDAKPVQQRRRKLAPERSEIIMEEVRRLLAAEGYHQIPMTPSDQEKTAFITPRGAYCYKVMPFGLKNAGATYQGMMTTMFGRQIGKTVEVYINDMLVKSVKKEDHLAHLREVFEILRRDELRLNASKCLFRVHSGKFLGHIIRMIAALGRFISRSADKCRPFFRLLGKKRKFLWDEDCSAAFQGIKAYLSSPPCLSIPSPREPLYLYLAVSEHAVSAVLVRETSEYQRPVFFISKTMTEAESRYLPLEKAALALIRAAKKLPQYFQATTVTMLTDLPLKALLQCSDFSGQITRWGVQLGSLGVEYKPRTSIKGQVLADFVAEFQGKDLELGPTNSLGLETNSVPTEWKLFVDGASNAMGSGAGAVLISLEGLILEQAVRLNFLASNNESEYEALLIGLKCARRLGADRLRVEQIGREHNSHADILAKLATAMETDMQRTVTVEVLNSPSSQDFDSDILCIISPVASWMDPFIAYLRNGQLPKDQKEADIVKRKAPGYWLSKEGSLYKRSFSGPYLLCVHPDLVNNLLYEIHKGICGSHTGGQSLAHRAMSQGYWWSYMQSDSVRYVKACDKCQRFAPKIHQPARELNPLSSPWPFAQWGVDIVGPLPQAPGNKKFLIVAIDYFTKWVEAEPLAHIRDTDAKRFLWKNVVTRFGIPWAVISDNGTQFEGKVFKGFCSDLGIRNFFSSPGYPQANGQAEVSNKVILDGIKKRLEEAKGKWVEELPSVLWTHRTTHRRSTGETPFTLAYGVEAVIPLEVGLPTIRTTEFDAEQNENSLKKDLNLIEERRDIAAIRLASYQRQMKMGYDKNIRPRSFQINDLVLRKVVANTRNPNDGKLGPNWEGPYKVTSFAGVGAYRLEDMDGKPILRPWNICNLKKYFF</sequence>
<dbReference type="EMBL" id="OIVN01001529">
    <property type="protein sequence ID" value="SPC94981.1"/>
    <property type="molecule type" value="Genomic_DNA"/>
</dbReference>
<dbReference type="InterPro" id="IPR036397">
    <property type="entry name" value="RNaseH_sf"/>
</dbReference>
<feature type="compositionally biased region" description="Low complexity" evidence="8">
    <location>
        <begin position="69"/>
        <end position="80"/>
    </location>
</feature>
<evidence type="ECO:0000259" key="9">
    <source>
        <dbReference type="PROSITE" id="PS50994"/>
    </source>
</evidence>
<dbReference type="FunFam" id="3.10.10.10:FF:000007">
    <property type="entry name" value="Retrovirus-related Pol polyprotein from transposon 17.6-like Protein"/>
    <property type="match status" value="1"/>
</dbReference>
<evidence type="ECO:0000256" key="4">
    <source>
        <dbReference type="ARBA" id="ARBA00022722"/>
    </source>
</evidence>
<dbReference type="SUPFAM" id="SSF56672">
    <property type="entry name" value="DNA/RNA polymerases"/>
    <property type="match status" value="1"/>
</dbReference>
<evidence type="ECO:0000256" key="1">
    <source>
        <dbReference type="ARBA" id="ARBA00022670"/>
    </source>
</evidence>
<dbReference type="Pfam" id="PF17919">
    <property type="entry name" value="RT_RNaseH_2"/>
    <property type="match status" value="1"/>
</dbReference>
<dbReference type="Gene3D" id="3.30.70.270">
    <property type="match status" value="2"/>
</dbReference>
<dbReference type="Pfam" id="PF17921">
    <property type="entry name" value="Integrase_H2C2"/>
    <property type="match status" value="1"/>
</dbReference>
<dbReference type="Gene3D" id="3.10.20.370">
    <property type="match status" value="1"/>
</dbReference>
<evidence type="ECO:0000256" key="3">
    <source>
        <dbReference type="ARBA" id="ARBA00022695"/>
    </source>
</evidence>
<feature type="region of interest" description="Disordered" evidence="8">
    <location>
        <begin position="397"/>
        <end position="422"/>
    </location>
</feature>
<keyword evidence="1" id="KW-0645">Protease</keyword>
<organism evidence="10">
    <name type="scientific">Fagus sylvatica</name>
    <name type="common">Beechnut</name>
    <dbReference type="NCBI Taxonomy" id="28930"/>
    <lineage>
        <taxon>Eukaryota</taxon>
        <taxon>Viridiplantae</taxon>
        <taxon>Streptophyta</taxon>
        <taxon>Embryophyta</taxon>
        <taxon>Tracheophyta</taxon>
        <taxon>Spermatophyta</taxon>
        <taxon>Magnoliopsida</taxon>
        <taxon>eudicotyledons</taxon>
        <taxon>Gunneridae</taxon>
        <taxon>Pentapetalae</taxon>
        <taxon>rosids</taxon>
        <taxon>fabids</taxon>
        <taxon>Fagales</taxon>
        <taxon>Fagaceae</taxon>
        <taxon>Fagus</taxon>
    </lineage>
</organism>
<proteinExistence type="predicted"/>
<dbReference type="GO" id="GO:0006508">
    <property type="term" value="P:proteolysis"/>
    <property type="evidence" value="ECO:0007669"/>
    <property type="project" value="UniProtKB-KW"/>
</dbReference>
<keyword evidence="3" id="KW-0548">Nucleotidyltransferase</keyword>
<dbReference type="Pfam" id="PF00665">
    <property type="entry name" value="rve"/>
    <property type="match status" value="1"/>
</dbReference>
<dbReference type="GO" id="GO:0003964">
    <property type="term" value="F:RNA-directed DNA polymerase activity"/>
    <property type="evidence" value="ECO:0007669"/>
    <property type="project" value="UniProtKB-KW"/>
</dbReference>
<dbReference type="InterPro" id="IPR043128">
    <property type="entry name" value="Rev_trsase/Diguanyl_cyclase"/>
</dbReference>
<feature type="domain" description="Integrase catalytic" evidence="9">
    <location>
        <begin position="1268"/>
        <end position="1433"/>
    </location>
</feature>
<gene>
    <name evidence="10" type="ORF">FSB_LOCUS22863</name>
</gene>
<keyword evidence="2" id="KW-0808">Transferase</keyword>
<dbReference type="PROSITE" id="PS50994">
    <property type="entry name" value="INTEGRASE"/>
    <property type="match status" value="1"/>
</dbReference>
<dbReference type="InterPro" id="IPR021109">
    <property type="entry name" value="Peptidase_aspartic_dom_sf"/>
</dbReference>
<reference evidence="10" key="1">
    <citation type="submission" date="2018-02" db="EMBL/GenBank/DDBJ databases">
        <authorList>
            <person name="Cohen D.B."/>
            <person name="Kent A.D."/>
        </authorList>
    </citation>
    <scope>NUCLEOTIDE SEQUENCE</scope>
</reference>
<evidence type="ECO:0000313" key="10">
    <source>
        <dbReference type="EMBL" id="SPC94981.1"/>
    </source>
</evidence>
<dbReference type="InterPro" id="IPR005162">
    <property type="entry name" value="Retrotrans_gag_dom"/>
</dbReference>
<dbReference type="InterPro" id="IPR012337">
    <property type="entry name" value="RNaseH-like_sf"/>
</dbReference>
<accession>A0A2N9G6Z8</accession>
<dbReference type="Gene3D" id="2.40.70.10">
    <property type="entry name" value="Acid Proteases"/>
    <property type="match status" value="1"/>
</dbReference>
<dbReference type="GO" id="GO:0008233">
    <property type="term" value="F:peptidase activity"/>
    <property type="evidence" value="ECO:0007669"/>
    <property type="project" value="UniProtKB-KW"/>
</dbReference>
<evidence type="ECO:0000256" key="2">
    <source>
        <dbReference type="ARBA" id="ARBA00022679"/>
    </source>
</evidence>
<dbReference type="PANTHER" id="PTHR48475:SF2">
    <property type="entry name" value="RIBONUCLEASE H"/>
    <property type="match status" value="1"/>
</dbReference>
<dbReference type="CDD" id="cd00303">
    <property type="entry name" value="retropepsin_like"/>
    <property type="match status" value="1"/>
</dbReference>
<name>A0A2N9G6Z8_FAGSY</name>
<protein>
    <recommendedName>
        <fullName evidence="9">Integrase catalytic domain-containing protein</fullName>
    </recommendedName>
</protein>
<dbReference type="GO" id="GO:0015074">
    <property type="term" value="P:DNA integration"/>
    <property type="evidence" value="ECO:0007669"/>
    <property type="project" value="InterPro"/>
</dbReference>
<dbReference type="Gene3D" id="1.10.340.70">
    <property type="match status" value="1"/>
</dbReference>
<keyword evidence="6" id="KW-0378">Hydrolase</keyword>
<dbReference type="Gene3D" id="3.10.10.10">
    <property type="entry name" value="HIV Type 1 Reverse Transcriptase, subunit A, domain 1"/>
    <property type="match status" value="1"/>
</dbReference>
<dbReference type="GO" id="GO:0003676">
    <property type="term" value="F:nucleic acid binding"/>
    <property type="evidence" value="ECO:0007669"/>
    <property type="project" value="InterPro"/>
</dbReference>
<feature type="region of interest" description="Disordered" evidence="8">
    <location>
        <begin position="1"/>
        <end position="176"/>
    </location>
</feature>
<dbReference type="Gene3D" id="3.30.420.10">
    <property type="entry name" value="Ribonuclease H-like superfamily/Ribonuclease H"/>
    <property type="match status" value="2"/>
</dbReference>
<keyword evidence="5" id="KW-0255">Endonuclease</keyword>
<feature type="compositionally biased region" description="Basic and acidic residues" evidence="8">
    <location>
        <begin position="95"/>
        <end position="104"/>
    </location>
</feature>
<dbReference type="GO" id="GO:0004519">
    <property type="term" value="F:endonuclease activity"/>
    <property type="evidence" value="ECO:0007669"/>
    <property type="project" value="UniProtKB-KW"/>
</dbReference>
<evidence type="ECO:0000256" key="6">
    <source>
        <dbReference type="ARBA" id="ARBA00022801"/>
    </source>
</evidence>
<dbReference type="InterPro" id="IPR041577">
    <property type="entry name" value="RT_RNaseH_2"/>
</dbReference>
<keyword evidence="4" id="KW-0540">Nuclease</keyword>
<dbReference type="PANTHER" id="PTHR48475">
    <property type="entry name" value="RIBONUCLEASE H"/>
    <property type="match status" value="1"/>
</dbReference>
<dbReference type="InterPro" id="IPR041588">
    <property type="entry name" value="Integrase_H2C2"/>
</dbReference>